<keyword evidence="3" id="KW-1185">Reference proteome</keyword>
<evidence type="ECO:0000313" key="2">
    <source>
        <dbReference type="EMBL" id="CAK9313617.1"/>
    </source>
</evidence>
<feature type="compositionally biased region" description="Low complexity" evidence="1">
    <location>
        <begin position="91"/>
        <end position="116"/>
    </location>
</feature>
<feature type="region of interest" description="Disordered" evidence="1">
    <location>
        <begin position="49"/>
        <end position="121"/>
    </location>
</feature>
<reference evidence="2 3" key="1">
    <citation type="submission" date="2024-03" db="EMBL/GenBank/DDBJ databases">
        <authorList>
            <person name="Gkanogiannis A."/>
            <person name="Becerra Lopez-Lavalle L."/>
        </authorList>
    </citation>
    <scope>NUCLEOTIDE SEQUENCE [LARGE SCALE GENOMIC DNA]</scope>
</reference>
<dbReference type="EMBL" id="OZ021745">
    <property type="protein sequence ID" value="CAK9313617.1"/>
    <property type="molecule type" value="Genomic_DNA"/>
</dbReference>
<proteinExistence type="predicted"/>
<feature type="compositionally biased region" description="Low complexity" evidence="1">
    <location>
        <begin position="61"/>
        <end position="78"/>
    </location>
</feature>
<evidence type="ECO:0000256" key="1">
    <source>
        <dbReference type="SAM" id="MobiDB-lite"/>
    </source>
</evidence>
<evidence type="ECO:0000313" key="3">
    <source>
        <dbReference type="Proteomes" id="UP001642487"/>
    </source>
</evidence>
<feature type="compositionally biased region" description="Polar residues" evidence="1">
    <location>
        <begin position="79"/>
        <end position="90"/>
    </location>
</feature>
<gene>
    <name evidence="2" type="ORF">CITCOLO1_LOCUS5345</name>
</gene>
<protein>
    <submittedName>
        <fullName evidence="2">Uncharacterized protein</fullName>
    </submittedName>
</protein>
<accession>A0ABP0Y0V5</accession>
<name>A0ABP0Y0V5_9ROSI</name>
<sequence length="160" mass="17163">MTSETDNPTALMSFPETLQDPSWYLDSGASNYVTADYGKLSLKVLPNSPVLPPSPSLTINTSTPSTSPMHTTEPSSPTHISNFSHLSTTHPPSSGTSLFTPLPTPPSQHHTPPSLSFTYPTSSSQPYLSPLNPHAMVTRAKFGIFKPKRPFSGLTQLSPA</sequence>
<dbReference type="Proteomes" id="UP001642487">
    <property type="component" value="Chromosome 11"/>
</dbReference>
<organism evidence="2 3">
    <name type="scientific">Citrullus colocynthis</name>
    <name type="common">colocynth</name>
    <dbReference type="NCBI Taxonomy" id="252529"/>
    <lineage>
        <taxon>Eukaryota</taxon>
        <taxon>Viridiplantae</taxon>
        <taxon>Streptophyta</taxon>
        <taxon>Embryophyta</taxon>
        <taxon>Tracheophyta</taxon>
        <taxon>Spermatophyta</taxon>
        <taxon>Magnoliopsida</taxon>
        <taxon>eudicotyledons</taxon>
        <taxon>Gunneridae</taxon>
        <taxon>Pentapetalae</taxon>
        <taxon>rosids</taxon>
        <taxon>fabids</taxon>
        <taxon>Cucurbitales</taxon>
        <taxon>Cucurbitaceae</taxon>
        <taxon>Benincaseae</taxon>
        <taxon>Citrullus</taxon>
    </lineage>
</organism>